<gene>
    <name evidence="2" type="ORF">DEM25_012865</name>
</gene>
<dbReference type="AlphaFoldDB" id="A0A3A8AFP9"/>
<dbReference type="CDD" id="cd00885">
    <property type="entry name" value="cinA"/>
    <property type="match status" value="1"/>
</dbReference>
<name>A0A3A8AFP9_9HYPH</name>
<dbReference type="RefSeq" id="WP_109769233.1">
    <property type="nucleotide sequence ID" value="NZ_CP159474.1"/>
</dbReference>
<protein>
    <submittedName>
        <fullName evidence="2">Competence/damage-inducible protein A</fullName>
    </submittedName>
</protein>
<dbReference type="InterPro" id="IPR050101">
    <property type="entry name" value="CinA"/>
</dbReference>
<dbReference type="SUPFAM" id="SSF53218">
    <property type="entry name" value="Molybdenum cofactor biosynthesis proteins"/>
    <property type="match status" value="1"/>
</dbReference>
<dbReference type="InterPro" id="IPR001453">
    <property type="entry name" value="MoaB/Mog_dom"/>
</dbReference>
<accession>A0A3A8AFP9</accession>
<dbReference type="Gene3D" id="3.40.980.10">
    <property type="entry name" value="MoaB/Mog-like domain"/>
    <property type="match status" value="1"/>
</dbReference>
<dbReference type="PANTHER" id="PTHR13939:SF0">
    <property type="entry name" value="NMN AMIDOHYDROLASE-LIKE PROTEIN YFAY"/>
    <property type="match status" value="1"/>
</dbReference>
<feature type="domain" description="MoaB/Mog" evidence="1">
    <location>
        <begin position="9"/>
        <end position="172"/>
    </location>
</feature>
<sequence length="247" mass="26160">MSDTIVTAAMIVIGDEILSGRTREANAHHLARVLTGVGIDLREIRVVGDDKAAIIEAVNVLRARYTYVFTSGGIGPTHDDITADAVGAAFGLPVEPDPAALAMLTDHYARRGQEFTAARRRMARVPEGAVLIDNPVTTAPGFLIGNVHVLAGVPAIFQAMLDNVLPSLRTGRKLLSDSIECPFGEGVIGAPLGAIQAEHPDAIIGSYPRYEDGRHWAEIVVRAADPSVLDTALADVRGMLDALARGE</sequence>
<reference evidence="2 3" key="1">
    <citation type="journal article" date="2018" name="Int. J. Syst. Bacteriol.">
        <title>Oceaniradius stylonemae gen. nov., sp. nov., isolated from a red alga, Stylonema cornu-cervi.</title>
        <authorList>
            <person name="Jeong S."/>
        </authorList>
    </citation>
    <scope>NUCLEOTIDE SEQUENCE [LARGE SCALE GENOMIC DNA]</scope>
    <source>
        <strain evidence="2 3">StC1</strain>
    </source>
</reference>
<proteinExistence type="predicted"/>
<evidence type="ECO:0000313" key="2">
    <source>
        <dbReference type="EMBL" id="RKF06480.1"/>
    </source>
</evidence>
<keyword evidence="3" id="KW-1185">Reference proteome</keyword>
<dbReference type="Pfam" id="PF24102">
    <property type="entry name" value="FLAD1_M"/>
    <property type="match status" value="1"/>
</dbReference>
<dbReference type="InterPro" id="IPR056596">
    <property type="entry name" value="FLAD1_M"/>
</dbReference>
<dbReference type="OrthoDB" id="9801454at2"/>
<evidence type="ECO:0000313" key="3">
    <source>
        <dbReference type="Proteomes" id="UP000246132"/>
    </source>
</evidence>
<dbReference type="PANTHER" id="PTHR13939">
    <property type="entry name" value="NICOTINAMIDE-NUCLEOTIDE AMIDOHYDROLASE PNCC"/>
    <property type="match status" value="1"/>
</dbReference>
<evidence type="ECO:0000259" key="1">
    <source>
        <dbReference type="SMART" id="SM00852"/>
    </source>
</evidence>
<dbReference type="Proteomes" id="UP000246132">
    <property type="component" value="Unassembled WGS sequence"/>
</dbReference>
<dbReference type="SMART" id="SM00852">
    <property type="entry name" value="MoCF_biosynth"/>
    <property type="match status" value="1"/>
</dbReference>
<dbReference type="EMBL" id="QFWV02000007">
    <property type="protein sequence ID" value="RKF06480.1"/>
    <property type="molecule type" value="Genomic_DNA"/>
</dbReference>
<dbReference type="Pfam" id="PF00994">
    <property type="entry name" value="MoCF_biosynth"/>
    <property type="match status" value="1"/>
</dbReference>
<organism evidence="2 3">
    <name type="scientific">Oceaniradius stylonematis</name>
    <dbReference type="NCBI Taxonomy" id="2184161"/>
    <lineage>
        <taxon>Bacteria</taxon>
        <taxon>Pseudomonadati</taxon>
        <taxon>Pseudomonadota</taxon>
        <taxon>Alphaproteobacteria</taxon>
        <taxon>Hyphomicrobiales</taxon>
        <taxon>Ahrensiaceae</taxon>
        <taxon>Oceaniradius</taxon>
    </lineage>
</organism>
<dbReference type="InterPro" id="IPR036425">
    <property type="entry name" value="MoaB/Mog-like_dom_sf"/>
</dbReference>
<comment type="caution">
    <text evidence="2">The sequence shown here is derived from an EMBL/GenBank/DDBJ whole genome shotgun (WGS) entry which is preliminary data.</text>
</comment>